<keyword evidence="1" id="KW-0812">Transmembrane</keyword>
<dbReference type="EMBL" id="GG693852">
    <property type="protein sequence ID" value="EES53912.1"/>
    <property type="molecule type" value="Genomic_DNA"/>
</dbReference>
<evidence type="ECO:0000256" key="1">
    <source>
        <dbReference type="SAM" id="Phobius"/>
    </source>
</evidence>
<evidence type="ECO:0000313" key="3">
    <source>
        <dbReference type="Proteomes" id="UP000009374"/>
    </source>
</evidence>
<feature type="transmembrane region" description="Helical" evidence="1">
    <location>
        <begin position="25"/>
        <end position="44"/>
    </location>
</feature>
<name>C6HTY4_9BACT</name>
<keyword evidence="1" id="KW-1133">Transmembrane helix</keyword>
<keyword evidence="3" id="KW-1185">Reference proteome</keyword>
<dbReference type="AlphaFoldDB" id="C6HTY4"/>
<proteinExistence type="predicted"/>
<organism evidence="2 3">
    <name type="scientific">Leptospirillum ferrodiazotrophum</name>
    <dbReference type="NCBI Taxonomy" id="412449"/>
    <lineage>
        <taxon>Bacteria</taxon>
        <taxon>Pseudomonadati</taxon>
        <taxon>Nitrospirota</taxon>
        <taxon>Nitrospiria</taxon>
        <taxon>Nitrospirales</taxon>
        <taxon>Nitrospiraceae</taxon>
        <taxon>Leptospirillum</taxon>
    </lineage>
</organism>
<evidence type="ECO:0000313" key="2">
    <source>
        <dbReference type="EMBL" id="EES53912.1"/>
    </source>
</evidence>
<protein>
    <submittedName>
        <fullName evidence="2">Uncharacterized protein</fullName>
    </submittedName>
</protein>
<reference evidence="2 3" key="1">
    <citation type="journal article" date="2009" name="Appl. Environ. Microbiol.">
        <title>Community genomic and proteomic analyses of chemoautotrophic iron-oxidizing "Leptospirillum rubarum" (Group II) and "Leptospirillum ferrodiazotrophum" (Group III) bacteria in acid mine drainage biofilms.</title>
        <authorList>
            <person name="Goltsman D.S."/>
            <person name="Denef V.J."/>
            <person name="Singer S.W."/>
            <person name="VerBerkmoes N.C."/>
            <person name="Lefsrud M."/>
            <person name="Mueller R.S."/>
            <person name="Dick G.J."/>
            <person name="Sun C.L."/>
            <person name="Wheeler K.E."/>
            <person name="Zemla A."/>
            <person name="Baker B.J."/>
            <person name="Hauser L."/>
            <person name="Land M."/>
            <person name="Shah M.B."/>
            <person name="Thelen M.P."/>
            <person name="Hettich R.L."/>
            <person name="Banfield J.F."/>
        </authorList>
    </citation>
    <scope>NUCLEOTIDE SEQUENCE [LARGE SCALE GENOMIC DNA]</scope>
</reference>
<accession>C6HTY4</accession>
<sequence length="200" mass="22236">MKPDTSPSLSRERLFSPRLPADRKTVLWIALVAVFVWIVVSDSINGGKSLLLHFSLTRQLSLGQDDAEIAGRLVRIDRKNREILGTIGRLKTNRQRFEEHAGQIGEIFGRKLSLKKSAPRSVPNVPELESQKATIVYKAHLEEMLADLPEWKALARLPGVSLRSFAIAPGSTPGMKTATIVYRIAGARDKTNGQTQRTTR</sequence>
<keyword evidence="1" id="KW-0472">Membrane</keyword>
<gene>
    <name evidence="2" type="ORF">UBAL3_44810049</name>
</gene>
<dbReference type="Proteomes" id="UP000009374">
    <property type="component" value="Unassembled WGS sequence"/>
</dbReference>